<evidence type="ECO:0000313" key="1">
    <source>
        <dbReference type="EMBL" id="MPM71966.1"/>
    </source>
</evidence>
<reference evidence="1" key="1">
    <citation type="submission" date="2019-08" db="EMBL/GenBank/DDBJ databases">
        <authorList>
            <person name="Kucharzyk K."/>
            <person name="Murdoch R.W."/>
            <person name="Higgins S."/>
            <person name="Loffler F."/>
        </authorList>
    </citation>
    <scope>NUCLEOTIDE SEQUENCE</scope>
</reference>
<organism evidence="1">
    <name type="scientific">bioreactor metagenome</name>
    <dbReference type="NCBI Taxonomy" id="1076179"/>
    <lineage>
        <taxon>unclassified sequences</taxon>
        <taxon>metagenomes</taxon>
        <taxon>ecological metagenomes</taxon>
    </lineage>
</organism>
<protein>
    <submittedName>
        <fullName evidence="1">Uncharacterized protein</fullName>
    </submittedName>
</protein>
<accession>A0A645C2B4</accession>
<name>A0A645C2B4_9ZZZZ</name>
<proteinExistence type="predicted"/>
<sequence length="144" mass="16690">MQHPAIGTIHGFSRFAPGFTHFLNQLKERFVQFAEVGYLGRPIIHFEVDVARIFTVPRREEFVIPDALKISRLSARLRRTDQQVSAEFEVGSYQERIIRILETFHTHICRYMGKLIVAQVQRRAIHEPTEVSHVSFYIVGIGTL</sequence>
<gene>
    <name evidence="1" type="ORF">SDC9_118938</name>
</gene>
<dbReference type="EMBL" id="VSSQ01024445">
    <property type="protein sequence ID" value="MPM71966.1"/>
    <property type="molecule type" value="Genomic_DNA"/>
</dbReference>
<comment type="caution">
    <text evidence="1">The sequence shown here is derived from an EMBL/GenBank/DDBJ whole genome shotgun (WGS) entry which is preliminary data.</text>
</comment>
<dbReference type="AlphaFoldDB" id="A0A645C2B4"/>